<gene>
    <name evidence="7" type="ORF">TRICI_004938</name>
</gene>
<feature type="region of interest" description="Disordered" evidence="5">
    <location>
        <begin position="243"/>
        <end position="262"/>
    </location>
</feature>
<dbReference type="Proteomes" id="UP000761534">
    <property type="component" value="Unassembled WGS sequence"/>
</dbReference>
<feature type="compositionally biased region" description="Polar residues" evidence="5">
    <location>
        <begin position="218"/>
        <end position="227"/>
    </location>
</feature>
<feature type="domain" description="Ubiquitin-like protease family profile" evidence="6">
    <location>
        <begin position="486"/>
        <end position="653"/>
    </location>
</feature>
<dbReference type="InterPro" id="IPR003653">
    <property type="entry name" value="Peptidase_C48_C"/>
</dbReference>
<evidence type="ECO:0000313" key="7">
    <source>
        <dbReference type="EMBL" id="KAA8907647.1"/>
    </source>
</evidence>
<feature type="region of interest" description="Disordered" evidence="5">
    <location>
        <begin position="175"/>
        <end position="227"/>
    </location>
</feature>
<feature type="compositionally biased region" description="Polar residues" evidence="5">
    <location>
        <begin position="202"/>
        <end position="211"/>
    </location>
</feature>
<keyword evidence="2" id="KW-0645">Protease</keyword>
<dbReference type="SUPFAM" id="SSF54001">
    <property type="entry name" value="Cysteine proteinases"/>
    <property type="match status" value="1"/>
</dbReference>
<keyword evidence="8" id="KW-1185">Reference proteome</keyword>
<evidence type="ECO:0000256" key="3">
    <source>
        <dbReference type="ARBA" id="ARBA00022801"/>
    </source>
</evidence>
<dbReference type="GO" id="GO:0016926">
    <property type="term" value="P:protein desumoylation"/>
    <property type="evidence" value="ECO:0007669"/>
    <property type="project" value="TreeGrafter"/>
</dbReference>
<name>A0A642UZN8_9ASCO</name>
<dbReference type="PANTHER" id="PTHR12606">
    <property type="entry name" value="SENTRIN/SUMO-SPECIFIC PROTEASE"/>
    <property type="match status" value="1"/>
</dbReference>
<comment type="similarity">
    <text evidence="1">Belongs to the peptidase C48 family.</text>
</comment>
<dbReference type="InterPro" id="IPR038765">
    <property type="entry name" value="Papain-like_cys_pep_sf"/>
</dbReference>
<dbReference type="OrthoDB" id="1939479at2759"/>
<evidence type="ECO:0000313" key="8">
    <source>
        <dbReference type="Proteomes" id="UP000761534"/>
    </source>
</evidence>
<proteinExistence type="inferred from homology"/>
<keyword evidence="4" id="KW-0788">Thiol protease</keyword>
<keyword evidence="3" id="KW-0378">Hydrolase</keyword>
<dbReference type="AlphaFoldDB" id="A0A642UZN8"/>
<dbReference type="Gene3D" id="3.40.395.10">
    <property type="entry name" value="Adenoviral Proteinase, Chain A"/>
    <property type="match status" value="1"/>
</dbReference>
<dbReference type="PANTHER" id="PTHR12606:SF141">
    <property type="entry name" value="GH15225P-RELATED"/>
    <property type="match status" value="1"/>
</dbReference>
<feature type="region of interest" description="Disordered" evidence="5">
    <location>
        <begin position="1"/>
        <end position="21"/>
    </location>
</feature>
<dbReference type="EMBL" id="SWFS01000376">
    <property type="protein sequence ID" value="KAA8907647.1"/>
    <property type="molecule type" value="Genomic_DNA"/>
</dbReference>
<dbReference type="PROSITE" id="PS50600">
    <property type="entry name" value="ULP_PROTEASE"/>
    <property type="match status" value="1"/>
</dbReference>
<feature type="compositionally biased region" description="Basic and acidic residues" evidence="5">
    <location>
        <begin position="175"/>
        <end position="192"/>
    </location>
</feature>
<feature type="compositionally biased region" description="Polar residues" evidence="5">
    <location>
        <begin position="1"/>
        <end position="16"/>
    </location>
</feature>
<evidence type="ECO:0000259" key="6">
    <source>
        <dbReference type="PROSITE" id="PS50600"/>
    </source>
</evidence>
<reference evidence="7" key="1">
    <citation type="journal article" date="2019" name="G3 (Bethesda)">
        <title>Genome Assemblies of Two Rare Opportunistic Yeast Pathogens: Diutina rugosa (syn. Candida rugosa) and Trichomonascus ciferrii (syn. Candida ciferrii).</title>
        <authorList>
            <person name="Mixao V."/>
            <person name="Saus E."/>
            <person name="Hansen A.P."/>
            <person name="Lass-Florl C."/>
            <person name="Gabaldon T."/>
        </authorList>
    </citation>
    <scope>NUCLEOTIDE SEQUENCE</scope>
    <source>
        <strain evidence="7">CBS 4856</strain>
    </source>
</reference>
<dbReference type="GO" id="GO:0016929">
    <property type="term" value="F:deSUMOylase activity"/>
    <property type="evidence" value="ECO:0007669"/>
    <property type="project" value="TreeGrafter"/>
</dbReference>
<sequence>MDESMNQVTNDQTTGHTGMKRPFAQAFTDAYKLSTTQPSEHDQSGGLSNPFNTTYQDFDDKDPTIDWVKRASYTLMSGVVSTALGGLKLIVDTVQGYYNNLEENSPKRRKLEDNDSSDLTGFIPSGPLPEQRFLDQPAYTSPISGTRRETNPIVFNTANNMVSNDQGKLLDQLQKDEDARTTKQEEQTINHDRKPKPLPQLTADQHGSIDTPTRPGAANNSQSDPSAINSIFTPLLWNKEKSSVAGDTNANQKTLSTPMFRKNNPVMFSPETTPSFNPQSSNPYSSYGTKFNFKSKPVDANEQGQQQLITLPKRDETATPDTLADRLRNAVLGTYEPPKTVIKGNELSYDLANSVEKQAISPPTIFRHRNTRISSQSGGFLKQLQNKRIQLELAKEAQFREKSKKWNEEELPSSELDFQERAKRYSEIVERHKSLQKEVRRLRIGEKEDLKKDEPVAPLPPQEVKKIESYWRQPNSPKVLTTGFKIDITISDLKTLKDREWLNDNIIDFYLSMVTQRSEGKSFSFSTHFYSTLEGPRGYKGVERWAKKKKVDVTKLDRVFVPINRQNTHWCLAVVNNKEKKFEFYDSMGGNGRPALELVREYMILETERLYPGQKATHEQTYEAYEICDSVSCPRQENGFDCGVFTCKTVEVLSRDKTLNFTQKDMPKLRRRMAYEIINQKLCP</sequence>
<dbReference type="Pfam" id="PF02902">
    <property type="entry name" value="Peptidase_C48"/>
    <property type="match status" value="1"/>
</dbReference>
<organism evidence="7 8">
    <name type="scientific">Trichomonascus ciferrii</name>
    <dbReference type="NCBI Taxonomy" id="44093"/>
    <lineage>
        <taxon>Eukaryota</taxon>
        <taxon>Fungi</taxon>
        <taxon>Dikarya</taxon>
        <taxon>Ascomycota</taxon>
        <taxon>Saccharomycotina</taxon>
        <taxon>Dipodascomycetes</taxon>
        <taxon>Dipodascales</taxon>
        <taxon>Trichomonascaceae</taxon>
        <taxon>Trichomonascus</taxon>
        <taxon>Trichomonascus ciferrii complex</taxon>
    </lineage>
</organism>
<evidence type="ECO:0000256" key="2">
    <source>
        <dbReference type="ARBA" id="ARBA00022670"/>
    </source>
</evidence>
<dbReference type="VEuPathDB" id="FungiDB:TRICI_004938"/>
<evidence type="ECO:0000256" key="1">
    <source>
        <dbReference type="ARBA" id="ARBA00005234"/>
    </source>
</evidence>
<dbReference type="GO" id="GO:0006508">
    <property type="term" value="P:proteolysis"/>
    <property type="evidence" value="ECO:0007669"/>
    <property type="project" value="UniProtKB-KW"/>
</dbReference>
<evidence type="ECO:0000256" key="5">
    <source>
        <dbReference type="SAM" id="MobiDB-lite"/>
    </source>
</evidence>
<comment type="caution">
    <text evidence="7">The sequence shown here is derived from an EMBL/GenBank/DDBJ whole genome shotgun (WGS) entry which is preliminary data.</text>
</comment>
<feature type="compositionally biased region" description="Polar residues" evidence="5">
    <location>
        <begin position="245"/>
        <end position="257"/>
    </location>
</feature>
<dbReference type="GO" id="GO:0005634">
    <property type="term" value="C:nucleus"/>
    <property type="evidence" value="ECO:0007669"/>
    <property type="project" value="TreeGrafter"/>
</dbReference>
<evidence type="ECO:0000256" key="4">
    <source>
        <dbReference type="ARBA" id="ARBA00022807"/>
    </source>
</evidence>
<protein>
    <recommendedName>
        <fullName evidence="6">Ubiquitin-like protease family profile domain-containing protein</fullName>
    </recommendedName>
</protein>
<accession>A0A642UZN8</accession>